<reference evidence="3 4" key="1">
    <citation type="submission" date="2024-01" db="EMBL/GenBank/DDBJ databases">
        <title>The genomes of 5 underutilized Papilionoideae crops provide insights into root nodulation and disease resistance.</title>
        <authorList>
            <person name="Yuan L."/>
        </authorList>
    </citation>
    <scope>NUCLEOTIDE SEQUENCE [LARGE SCALE GENOMIC DNA]</scope>
    <source>
        <strain evidence="3">LY-2023</strain>
        <tissue evidence="3">Leaf</tissue>
    </source>
</reference>
<evidence type="ECO:0000313" key="3">
    <source>
        <dbReference type="EMBL" id="KAK7271060.1"/>
    </source>
</evidence>
<dbReference type="Proteomes" id="UP001359559">
    <property type="component" value="Unassembled WGS sequence"/>
</dbReference>
<dbReference type="PANTHER" id="PTHR35311">
    <property type="entry name" value="KINETOCHORE-ASSOCIATED PROTEIN KNL-2 HOMOLOG"/>
    <property type="match status" value="1"/>
</dbReference>
<organism evidence="3 4">
    <name type="scientific">Clitoria ternatea</name>
    <name type="common">Butterfly pea</name>
    <dbReference type="NCBI Taxonomy" id="43366"/>
    <lineage>
        <taxon>Eukaryota</taxon>
        <taxon>Viridiplantae</taxon>
        <taxon>Streptophyta</taxon>
        <taxon>Embryophyta</taxon>
        <taxon>Tracheophyta</taxon>
        <taxon>Spermatophyta</taxon>
        <taxon>Magnoliopsida</taxon>
        <taxon>eudicotyledons</taxon>
        <taxon>Gunneridae</taxon>
        <taxon>Pentapetalae</taxon>
        <taxon>rosids</taxon>
        <taxon>fabids</taxon>
        <taxon>Fabales</taxon>
        <taxon>Fabaceae</taxon>
        <taxon>Papilionoideae</taxon>
        <taxon>50 kb inversion clade</taxon>
        <taxon>NPAAA clade</taxon>
        <taxon>indigoferoid/millettioid clade</taxon>
        <taxon>Phaseoleae</taxon>
        <taxon>Clitoria</taxon>
    </lineage>
</organism>
<accession>A0AAN9IBP6</accession>
<proteinExistence type="predicted"/>
<feature type="domain" description="SANTA" evidence="2">
    <location>
        <begin position="17"/>
        <end position="102"/>
    </location>
</feature>
<dbReference type="AlphaFoldDB" id="A0AAN9IBP6"/>
<feature type="region of interest" description="Disordered" evidence="1">
    <location>
        <begin position="285"/>
        <end position="309"/>
    </location>
</feature>
<dbReference type="EMBL" id="JAYKXN010000007">
    <property type="protein sequence ID" value="KAK7271060.1"/>
    <property type="molecule type" value="Genomic_DNA"/>
</dbReference>
<comment type="caution">
    <text evidence="3">The sequence shown here is derived from an EMBL/GenBank/DDBJ whole genome shotgun (WGS) entry which is preliminary data.</text>
</comment>
<protein>
    <recommendedName>
        <fullName evidence="2">SANTA domain-containing protein</fullName>
    </recommendedName>
</protein>
<gene>
    <name evidence="3" type="ORF">RJT34_26658</name>
</gene>
<evidence type="ECO:0000259" key="2">
    <source>
        <dbReference type="Pfam" id="PF09133"/>
    </source>
</evidence>
<name>A0AAN9IBP6_CLITE</name>
<dbReference type="InterPro" id="IPR015216">
    <property type="entry name" value="SANTA"/>
</dbReference>
<keyword evidence="4" id="KW-1185">Reference proteome</keyword>
<dbReference type="InterPro" id="IPR053090">
    <property type="entry name" value="Centromere_KNL-2_homolog"/>
</dbReference>
<dbReference type="Pfam" id="PF09133">
    <property type="entry name" value="SANTA"/>
    <property type="match status" value="1"/>
</dbReference>
<evidence type="ECO:0000313" key="4">
    <source>
        <dbReference type="Proteomes" id="UP001359559"/>
    </source>
</evidence>
<sequence length="309" mass="34283">MAATSTSNTKPIPPSIIFLHEWWLVKQPKGLAVHGLASMKRARLFTSAVIAKRHEANVLETEDGITVMFRGFINTSKSCINGVPSEVCRRFMFGFPFDWKKYSTHSFGDEDIDGVTGFSGTSASSKKRADDALPFSIRGNDFMKRWEYLLSKNCSAPKNICNKMGSFSGNVIQSDSTANMEHSMAMEKDKTTNIHSSQPHQVNMMCGGENEVSEFAVESQAGNPKCGQSLMGIVDPDSCTHLSREGTVKTSTSTKEKQDIQQKIVEDTSNSCNKMIRGSISIRKDRQLKQNAVPVRRSPRLNRCNNNVL</sequence>
<evidence type="ECO:0000256" key="1">
    <source>
        <dbReference type="SAM" id="MobiDB-lite"/>
    </source>
</evidence>
<dbReference type="PANTHER" id="PTHR35311:SF1">
    <property type="entry name" value="PROTEIN EMBRYO DEFECTIVE 1674"/>
    <property type="match status" value="1"/>
</dbReference>